<reference evidence="1" key="1">
    <citation type="submission" date="2020-07" db="EMBL/GenBank/DDBJ databases">
        <title>Clarias magur genome sequencing, assembly and annotation.</title>
        <authorList>
            <person name="Kushwaha B."/>
            <person name="Kumar R."/>
            <person name="Das P."/>
            <person name="Joshi C.G."/>
            <person name="Kumar D."/>
            <person name="Nagpure N.S."/>
            <person name="Pandey M."/>
            <person name="Agarwal S."/>
            <person name="Srivastava S."/>
            <person name="Singh M."/>
            <person name="Sahoo L."/>
            <person name="Jayasankar P."/>
            <person name="Meher P.K."/>
            <person name="Koringa P.G."/>
            <person name="Iquebal M.A."/>
            <person name="Das S.P."/>
            <person name="Bit A."/>
            <person name="Patnaik S."/>
            <person name="Patel N."/>
            <person name="Shah T.M."/>
            <person name="Hinsu A."/>
            <person name="Jena J.K."/>
        </authorList>
    </citation>
    <scope>NUCLEOTIDE SEQUENCE</scope>
    <source>
        <strain evidence="1">CIFAMagur01</strain>
        <tissue evidence="1">Testis</tissue>
    </source>
</reference>
<evidence type="ECO:0000313" key="1">
    <source>
        <dbReference type="EMBL" id="KAF5907836.1"/>
    </source>
</evidence>
<dbReference type="Proteomes" id="UP000727407">
    <property type="component" value="Unassembled WGS sequence"/>
</dbReference>
<evidence type="ECO:0000313" key="2">
    <source>
        <dbReference type="Proteomes" id="UP000727407"/>
    </source>
</evidence>
<accession>A0A8J4UIT4</accession>
<keyword evidence="2" id="KW-1185">Reference proteome</keyword>
<gene>
    <name evidence="1" type="ORF">DAT39_002403</name>
</gene>
<dbReference type="AlphaFoldDB" id="A0A8J4UIT4"/>
<sequence>MVRTRRFNWSLPWRGVLIGGSVSHVCFTPAYCVAIGQAPLNLCTFLPPPVLRLD</sequence>
<organism evidence="1 2">
    <name type="scientific">Clarias magur</name>
    <name type="common">Asian catfish</name>
    <name type="synonym">Macropteronotus magur</name>
    <dbReference type="NCBI Taxonomy" id="1594786"/>
    <lineage>
        <taxon>Eukaryota</taxon>
        <taxon>Metazoa</taxon>
        <taxon>Chordata</taxon>
        <taxon>Craniata</taxon>
        <taxon>Vertebrata</taxon>
        <taxon>Euteleostomi</taxon>
        <taxon>Actinopterygii</taxon>
        <taxon>Neopterygii</taxon>
        <taxon>Teleostei</taxon>
        <taxon>Ostariophysi</taxon>
        <taxon>Siluriformes</taxon>
        <taxon>Clariidae</taxon>
        <taxon>Clarias</taxon>
    </lineage>
</organism>
<proteinExistence type="predicted"/>
<comment type="caution">
    <text evidence="1">The sequence shown here is derived from an EMBL/GenBank/DDBJ whole genome shotgun (WGS) entry which is preliminary data.</text>
</comment>
<dbReference type="EMBL" id="QNUK01000018">
    <property type="protein sequence ID" value="KAF5907836.1"/>
    <property type="molecule type" value="Genomic_DNA"/>
</dbReference>
<protein>
    <submittedName>
        <fullName evidence="1">Pentatricopeptide repeat-containing protein</fullName>
    </submittedName>
</protein>
<name>A0A8J4UIT4_CLAMG</name>